<organism evidence="1 2">
    <name type="scientific">Microtetraspora fusca</name>
    <dbReference type="NCBI Taxonomy" id="1997"/>
    <lineage>
        <taxon>Bacteria</taxon>
        <taxon>Bacillati</taxon>
        <taxon>Actinomycetota</taxon>
        <taxon>Actinomycetes</taxon>
        <taxon>Streptosporangiales</taxon>
        <taxon>Streptosporangiaceae</taxon>
        <taxon>Microtetraspora</taxon>
    </lineage>
</organism>
<evidence type="ECO:0000313" key="2">
    <source>
        <dbReference type="Proteomes" id="UP001602119"/>
    </source>
</evidence>
<evidence type="ECO:0000313" key="1">
    <source>
        <dbReference type="EMBL" id="MFF4779405.1"/>
    </source>
</evidence>
<gene>
    <name evidence="1" type="ORF">ACFY05_41980</name>
</gene>
<reference evidence="1 2" key="1">
    <citation type="submission" date="2024-10" db="EMBL/GenBank/DDBJ databases">
        <title>The Natural Products Discovery Center: Release of the First 8490 Sequenced Strains for Exploring Actinobacteria Biosynthetic Diversity.</title>
        <authorList>
            <person name="Kalkreuter E."/>
            <person name="Kautsar S.A."/>
            <person name="Yang D."/>
            <person name="Bader C.D."/>
            <person name="Teijaro C.N."/>
            <person name="Fluegel L."/>
            <person name="Davis C.M."/>
            <person name="Simpson J.R."/>
            <person name="Lauterbach L."/>
            <person name="Steele A.D."/>
            <person name="Gui C."/>
            <person name="Meng S."/>
            <person name="Li G."/>
            <person name="Viehrig K."/>
            <person name="Ye F."/>
            <person name="Su P."/>
            <person name="Kiefer A.F."/>
            <person name="Nichols A."/>
            <person name="Cepeda A.J."/>
            <person name="Yan W."/>
            <person name="Fan B."/>
            <person name="Jiang Y."/>
            <person name="Adhikari A."/>
            <person name="Zheng C.-J."/>
            <person name="Schuster L."/>
            <person name="Cowan T.M."/>
            <person name="Smanski M.J."/>
            <person name="Chevrette M.G."/>
            <person name="De Carvalho L.P.S."/>
            <person name="Shen B."/>
        </authorList>
    </citation>
    <scope>NUCLEOTIDE SEQUENCE [LARGE SCALE GENOMIC DNA]</scope>
    <source>
        <strain evidence="1 2">NPDC001281</strain>
    </source>
</reference>
<accession>A0ABW6VJ66</accession>
<comment type="caution">
    <text evidence="1">The sequence shown here is derived from an EMBL/GenBank/DDBJ whole genome shotgun (WGS) entry which is preliminary data.</text>
</comment>
<evidence type="ECO:0008006" key="3">
    <source>
        <dbReference type="Google" id="ProtNLM"/>
    </source>
</evidence>
<sequence>MDVSDWVRGLTIRRGASRANTPILRYEPGTCTVTLDNSDRRFDPTHLDGPYVSGGRTQVTPMRVVRVRAAWDGHTYDLFRGYIDSWDITWWDPDDSEAVLQVTDAFKVLANYQRPATSPVGHGELSGARITRILDSINWASSDRIISPGNTSLQPTTLEGEALAELQLVADSDLGEFYVDGSGRVVFRGRYGVSLDERSNTPQAVFGDGGEGELPYDRGGLTIAYGDEQLINLARISRVDGTVQIAQDLASQEKYLIRTFDRSDLLMDTDTAAASVADWIVSISKEPELRFENITITPDLDPDSLYPQVLAREIGDRITIVRRPPGGGAPIEKDVWIRGITHEADPEQWKTTWALQSASKTVSLFTLDSPVAGRLDNYGLA</sequence>
<name>A0ABW6VJ66_MICFU</name>
<protein>
    <recommendedName>
        <fullName evidence="3">Minor tail protein</fullName>
    </recommendedName>
</protein>
<dbReference type="Proteomes" id="UP001602119">
    <property type="component" value="Unassembled WGS sequence"/>
</dbReference>
<dbReference type="RefSeq" id="WP_387348158.1">
    <property type="nucleotide sequence ID" value="NZ_JBIAXI010000049.1"/>
</dbReference>
<proteinExistence type="predicted"/>
<keyword evidence="2" id="KW-1185">Reference proteome</keyword>
<dbReference type="EMBL" id="JBIAXI010000049">
    <property type="protein sequence ID" value="MFF4779405.1"/>
    <property type="molecule type" value="Genomic_DNA"/>
</dbReference>